<accession>C5A1Y9</accession>
<dbReference type="eggNOG" id="arCOG10027">
    <property type="taxonomic scope" value="Archaea"/>
</dbReference>
<evidence type="ECO:0000313" key="2">
    <source>
        <dbReference type="Proteomes" id="UP000001488"/>
    </source>
</evidence>
<dbReference type="KEGG" id="tga:TGAM_1906"/>
<dbReference type="Proteomes" id="UP000001488">
    <property type="component" value="Chromosome"/>
</dbReference>
<keyword evidence="2" id="KW-1185">Reference proteome</keyword>
<dbReference type="STRING" id="593117.TGAM_1906"/>
<protein>
    <submittedName>
        <fullName evidence="1">Uncharacterized protein</fullName>
    </submittedName>
</protein>
<dbReference type="AlphaFoldDB" id="C5A1Y9"/>
<gene>
    <name evidence="1" type="ordered locus">TGAM_1906</name>
</gene>
<dbReference type="HOGENOM" id="CLU_914061_0_0_2"/>
<dbReference type="PATRIC" id="fig|593117.10.peg.1916"/>
<sequence length="305" mass="34770">MLMGRIKRAVKIALLALILISSGKAVYLKYQIESPLKAFETAGVAVNESLIAVYHNGNTWQFATYREEDNRIIVRTVSWDFIHAFFTWSLSKNTESSKAAFNYSPLALDKTLLKKYRPHHRALLFKTLGWVYDEDIALHLPALSEVMSRGEKYSSITGLGSNRGLWINMKIICDPPSLFAHDYVCRGFIGYDGLLVIPGYRLKTGRMVWVIERPQGDFVNVTVFYPGISLSKLVKPERKINGTLTFTGRSVQLLREAVPDYVERDILYIELEVMDDRNHSSVGGIFVLPKDRYGTFDESWEGEEE</sequence>
<name>C5A1Y9_THEGJ</name>
<evidence type="ECO:0000313" key="1">
    <source>
        <dbReference type="EMBL" id="ACS34408.1"/>
    </source>
</evidence>
<dbReference type="PaxDb" id="593117-TGAM_1906"/>
<reference evidence="1 2" key="1">
    <citation type="journal article" date="2007" name="Genome Biol.">
        <title>Genome analysis and genome-wide proteomics of Thermococcus gammatolerans, the most radioresistant organism known amongst the Archaea.</title>
        <authorList>
            <person name="Zivanovic Y."/>
            <person name="Armengaud J."/>
            <person name="Lagorce A."/>
            <person name="Leplat C."/>
            <person name="Guerin P."/>
            <person name="Dutertre M."/>
            <person name="Anthouard V."/>
            <person name="Forterre P."/>
            <person name="Wincker P."/>
            <person name="Confalonieri F."/>
        </authorList>
    </citation>
    <scope>NUCLEOTIDE SEQUENCE [LARGE SCALE GENOMIC DNA]</scope>
    <source>
        <strain evidence="2">DSM 15229 / JCM 11827 / EJ3</strain>
    </source>
</reference>
<proteinExistence type="predicted"/>
<organism evidence="1 2">
    <name type="scientific">Thermococcus gammatolerans (strain DSM 15229 / JCM 11827 / EJ3)</name>
    <dbReference type="NCBI Taxonomy" id="593117"/>
    <lineage>
        <taxon>Archaea</taxon>
        <taxon>Methanobacteriati</taxon>
        <taxon>Methanobacteriota</taxon>
        <taxon>Thermococci</taxon>
        <taxon>Thermococcales</taxon>
        <taxon>Thermococcaceae</taxon>
        <taxon>Thermococcus</taxon>
    </lineage>
</organism>
<dbReference type="EMBL" id="CP001398">
    <property type="protein sequence ID" value="ACS34408.1"/>
    <property type="molecule type" value="Genomic_DNA"/>
</dbReference>